<dbReference type="InterPro" id="IPR055230">
    <property type="entry name" value="PH_Tiam1/2"/>
</dbReference>
<dbReference type="Gene3D" id="1.20.900.10">
    <property type="entry name" value="Dbl homology (DH) domain"/>
    <property type="match status" value="1"/>
</dbReference>
<organism evidence="3 4">
    <name type="scientific">Leptotrombidium deliense</name>
    <dbReference type="NCBI Taxonomy" id="299467"/>
    <lineage>
        <taxon>Eukaryota</taxon>
        <taxon>Metazoa</taxon>
        <taxon>Ecdysozoa</taxon>
        <taxon>Arthropoda</taxon>
        <taxon>Chelicerata</taxon>
        <taxon>Arachnida</taxon>
        <taxon>Acari</taxon>
        <taxon>Acariformes</taxon>
        <taxon>Trombidiformes</taxon>
        <taxon>Prostigmata</taxon>
        <taxon>Anystina</taxon>
        <taxon>Parasitengona</taxon>
        <taxon>Trombiculoidea</taxon>
        <taxon>Trombiculidae</taxon>
        <taxon>Leptotrombidium</taxon>
    </lineage>
</organism>
<dbReference type="PANTHER" id="PTHR46001:SF3">
    <property type="entry name" value="PROTEIN STILL LIFE, ISOFORM SIF TYPE 1"/>
    <property type="match status" value="1"/>
</dbReference>
<evidence type="ECO:0000256" key="1">
    <source>
        <dbReference type="SAM" id="MobiDB-lite"/>
    </source>
</evidence>
<sequence length="441" mass="49054">RGQHAFSLESYLIKPIQRILKYPLLLQQLKHLTDANSEEHKHLTQALKGMERVAEHINEMQRIHEEYGAIFDHLQRQHLKASKTLIELSPVELLYYGGVDWMNITEFLGKIKKGIDLHTMCFVFKMAVVFLCKERIRQKKKLVGVSNKVSEVEIIRYQVLIPVTEVQVRATSARNDANLPEDSSTNFFWELIHLRCTQMTGGTQRRTEKVYQLSNSTNEFRNCFLRTIRQIIRESVRNMAVPTTKPAILSKTSVHQTTSTCGAQTTTVSSTTTLTSVSSNGNQTQSQPIASTSQASQSKETTPQSQSSSSSTQLTKSSDKPALKQKPMPPPRAPTTTKSSATPLMQQQSSKESDHVHIGKQTVSCGLCGADVGLGPGECAAKSSLRSSPQPDTDKSDPSSSSGAGRAKLIASRRETESEERQESQDENNASPIWKPRESSR</sequence>
<dbReference type="SUPFAM" id="SSF48065">
    <property type="entry name" value="DBL homology domain (DH-domain)"/>
    <property type="match status" value="1"/>
</dbReference>
<evidence type="ECO:0000313" key="4">
    <source>
        <dbReference type="Proteomes" id="UP000288716"/>
    </source>
</evidence>
<dbReference type="InterPro" id="IPR035899">
    <property type="entry name" value="DBL_dom_sf"/>
</dbReference>
<feature type="compositionally biased region" description="Polar residues" evidence="1">
    <location>
        <begin position="280"/>
        <end position="295"/>
    </location>
</feature>
<dbReference type="PANTHER" id="PTHR46001">
    <property type="entry name" value="TIAM (MAMMALIAN TUMOR INVASION AND METASTASIS FACTOR) HOMOLOG"/>
    <property type="match status" value="1"/>
</dbReference>
<evidence type="ECO:0000259" key="2">
    <source>
        <dbReference type="PROSITE" id="PS50010"/>
    </source>
</evidence>
<feature type="compositionally biased region" description="Low complexity" evidence="1">
    <location>
        <begin position="257"/>
        <end position="279"/>
    </location>
</feature>
<feature type="domain" description="DH" evidence="2">
    <location>
        <begin position="1"/>
        <end position="60"/>
    </location>
</feature>
<proteinExistence type="predicted"/>
<feature type="compositionally biased region" description="Low complexity" evidence="1">
    <location>
        <begin position="296"/>
        <end position="316"/>
    </location>
</feature>
<feature type="compositionally biased region" description="Polar residues" evidence="1">
    <location>
        <begin position="334"/>
        <end position="350"/>
    </location>
</feature>
<feature type="non-terminal residue" evidence="3">
    <location>
        <position position="1"/>
    </location>
</feature>
<dbReference type="AlphaFoldDB" id="A0A443SGJ4"/>
<dbReference type="GO" id="GO:0007264">
    <property type="term" value="P:small GTPase-mediated signal transduction"/>
    <property type="evidence" value="ECO:0007669"/>
    <property type="project" value="InterPro"/>
</dbReference>
<accession>A0A443SGJ4</accession>
<name>A0A443SGJ4_9ACAR</name>
<feature type="region of interest" description="Disordered" evidence="1">
    <location>
        <begin position="253"/>
        <end position="441"/>
    </location>
</feature>
<dbReference type="EMBL" id="NCKV01002586">
    <property type="protein sequence ID" value="RWS26653.1"/>
    <property type="molecule type" value="Genomic_DNA"/>
</dbReference>
<dbReference type="InterPro" id="IPR000219">
    <property type="entry name" value="DH_dom"/>
</dbReference>
<dbReference type="Gene3D" id="2.30.29.30">
    <property type="entry name" value="Pleckstrin-homology domain (PH domain)/Phosphotyrosine-binding domain (PTB)"/>
    <property type="match status" value="1"/>
</dbReference>
<dbReference type="GO" id="GO:0005085">
    <property type="term" value="F:guanyl-nucleotide exchange factor activity"/>
    <property type="evidence" value="ECO:0007669"/>
    <property type="project" value="InterPro"/>
</dbReference>
<evidence type="ECO:0000313" key="3">
    <source>
        <dbReference type="EMBL" id="RWS26653.1"/>
    </source>
</evidence>
<feature type="non-terminal residue" evidence="3">
    <location>
        <position position="441"/>
    </location>
</feature>
<comment type="caution">
    <text evidence="3">The sequence shown here is derived from an EMBL/GenBank/DDBJ whole genome shotgun (WGS) entry which is preliminary data.</text>
</comment>
<dbReference type="Pfam" id="PF00621">
    <property type="entry name" value="RhoGEF"/>
    <property type="match status" value="1"/>
</dbReference>
<keyword evidence="4" id="KW-1185">Reference proteome</keyword>
<dbReference type="STRING" id="299467.A0A443SGJ4"/>
<dbReference type="VEuPathDB" id="VectorBase:LDEU005388"/>
<dbReference type="PROSITE" id="PS00741">
    <property type="entry name" value="DH_1"/>
    <property type="match status" value="1"/>
</dbReference>
<protein>
    <submittedName>
        <fullName evidence="3">Protein still life:-like isoforms C/SIF type 2</fullName>
    </submittedName>
</protein>
<dbReference type="Proteomes" id="UP000288716">
    <property type="component" value="Unassembled WGS sequence"/>
</dbReference>
<reference evidence="3 4" key="1">
    <citation type="journal article" date="2018" name="Gigascience">
        <title>Genomes of trombidid mites reveal novel predicted allergens and laterally-transferred genes associated with secondary metabolism.</title>
        <authorList>
            <person name="Dong X."/>
            <person name="Chaisiri K."/>
            <person name="Xia D."/>
            <person name="Armstrong S.D."/>
            <person name="Fang Y."/>
            <person name="Donnelly M.J."/>
            <person name="Kadowaki T."/>
            <person name="McGarry J.W."/>
            <person name="Darby A.C."/>
            <person name="Makepeace B.L."/>
        </authorList>
    </citation>
    <scope>NUCLEOTIDE SEQUENCE [LARGE SCALE GENOMIC DNA]</scope>
    <source>
        <strain evidence="3">UoL-UT</strain>
    </source>
</reference>
<gene>
    <name evidence="3" type="ORF">B4U80_03067</name>
</gene>
<dbReference type="InterPro" id="IPR001331">
    <property type="entry name" value="GDS_CDC24_CS"/>
</dbReference>
<dbReference type="OrthoDB" id="8059989at2759"/>
<dbReference type="Pfam" id="PF23014">
    <property type="entry name" value="PH_Tiam1"/>
    <property type="match status" value="1"/>
</dbReference>
<dbReference type="InterPro" id="IPR043537">
    <property type="entry name" value="Tiam1/Tiam2/Sif"/>
</dbReference>
<dbReference type="SUPFAM" id="SSF50729">
    <property type="entry name" value="PH domain-like"/>
    <property type="match status" value="1"/>
</dbReference>
<feature type="compositionally biased region" description="Basic and acidic residues" evidence="1">
    <location>
        <begin position="412"/>
        <end position="424"/>
    </location>
</feature>
<dbReference type="PROSITE" id="PS50010">
    <property type="entry name" value="DH_2"/>
    <property type="match status" value="1"/>
</dbReference>
<dbReference type="InterPro" id="IPR011993">
    <property type="entry name" value="PH-like_dom_sf"/>
</dbReference>